<gene>
    <name evidence="5" type="ORF">HYC85_019289</name>
</gene>
<evidence type="ECO:0000256" key="1">
    <source>
        <dbReference type="ARBA" id="ARBA00023054"/>
    </source>
</evidence>
<dbReference type="PANTHER" id="PTHR32258">
    <property type="entry name" value="PROTEIN NETWORKED 4A"/>
    <property type="match status" value="1"/>
</dbReference>
<comment type="caution">
    <text evidence="5">The sequence shown here is derived from an EMBL/GenBank/DDBJ whole genome shotgun (WGS) entry which is preliminary data.</text>
</comment>
<feature type="domain" description="NAB" evidence="4">
    <location>
        <begin position="13"/>
        <end position="93"/>
    </location>
</feature>
<reference evidence="6" key="1">
    <citation type="journal article" date="2020" name="Nat. Commun.">
        <title>Genome assembly of wild tea tree DASZ reveals pedigree and selection history of tea varieties.</title>
        <authorList>
            <person name="Zhang W."/>
            <person name="Zhang Y."/>
            <person name="Qiu H."/>
            <person name="Guo Y."/>
            <person name="Wan H."/>
            <person name="Zhang X."/>
            <person name="Scossa F."/>
            <person name="Alseekh S."/>
            <person name="Zhang Q."/>
            <person name="Wang P."/>
            <person name="Xu L."/>
            <person name="Schmidt M.H."/>
            <person name="Jia X."/>
            <person name="Li D."/>
            <person name="Zhu A."/>
            <person name="Guo F."/>
            <person name="Chen W."/>
            <person name="Ni D."/>
            <person name="Usadel B."/>
            <person name="Fernie A.R."/>
            <person name="Wen W."/>
        </authorList>
    </citation>
    <scope>NUCLEOTIDE SEQUENCE [LARGE SCALE GENOMIC DNA]</scope>
    <source>
        <strain evidence="6">cv. G240</strain>
    </source>
</reference>
<dbReference type="InterPro" id="IPR011684">
    <property type="entry name" value="NAB"/>
</dbReference>
<evidence type="ECO:0000259" key="4">
    <source>
        <dbReference type="PROSITE" id="PS51774"/>
    </source>
</evidence>
<dbReference type="GO" id="GO:0005886">
    <property type="term" value="C:plasma membrane"/>
    <property type="evidence" value="ECO:0007669"/>
    <property type="project" value="TreeGrafter"/>
</dbReference>
<comment type="similarity">
    <text evidence="2">Belongs to the NET family.</text>
</comment>
<dbReference type="Proteomes" id="UP000593564">
    <property type="component" value="Unassembled WGS sequence"/>
</dbReference>
<keyword evidence="6" id="KW-1185">Reference proteome</keyword>
<keyword evidence="1 3" id="KW-0175">Coiled coil</keyword>
<dbReference type="InterPro" id="IPR051861">
    <property type="entry name" value="NET_actin-binding_domain"/>
</dbReference>
<organism evidence="5 6">
    <name type="scientific">Camellia sinensis</name>
    <name type="common">Tea plant</name>
    <name type="synonym">Thea sinensis</name>
    <dbReference type="NCBI Taxonomy" id="4442"/>
    <lineage>
        <taxon>Eukaryota</taxon>
        <taxon>Viridiplantae</taxon>
        <taxon>Streptophyta</taxon>
        <taxon>Embryophyta</taxon>
        <taxon>Tracheophyta</taxon>
        <taxon>Spermatophyta</taxon>
        <taxon>Magnoliopsida</taxon>
        <taxon>eudicotyledons</taxon>
        <taxon>Gunneridae</taxon>
        <taxon>Pentapetalae</taxon>
        <taxon>asterids</taxon>
        <taxon>Ericales</taxon>
        <taxon>Theaceae</taxon>
        <taxon>Camellia</taxon>
    </lineage>
</organism>
<evidence type="ECO:0000256" key="3">
    <source>
        <dbReference type="SAM" id="Coils"/>
    </source>
</evidence>
<evidence type="ECO:0000313" key="5">
    <source>
        <dbReference type="EMBL" id="KAF5941647.1"/>
    </source>
</evidence>
<dbReference type="GO" id="GO:0051015">
    <property type="term" value="F:actin filament binding"/>
    <property type="evidence" value="ECO:0007669"/>
    <property type="project" value="TreeGrafter"/>
</dbReference>
<protein>
    <recommendedName>
        <fullName evidence="4">NAB domain-containing protein</fullName>
    </recommendedName>
</protein>
<reference evidence="5 6" key="2">
    <citation type="submission" date="2020-07" db="EMBL/GenBank/DDBJ databases">
        <title>Genome assembly of wild tea tree DASZ reveals pedigree and selection history of tea varieties.</title>
        <authorList>
            <person name="Zhang W."/>
        </authorList>
    </citation>
    <scope>NUCLEOTIDE SEQUENCE [LARGE SCALE GENOMIC DNA]</scope>
    <source>
        <strain evidence="6">cv. G240</strain>
        <tissue evidence="5">Leaf</tissue>
    </source>
</reference>
<feature type="coiled-coil region" evidence="3">
    <location>
        <begin position="136"/>
        <end position="163"/>
    </location>
</feature>
<name>A0A7J7GMB9_CAMSI</name>
<evidence type="ECO:0000256" key="2">
    <source>
        <dbReference type="ARBA" id="ARBA00038006"/>
    </source>
</evidence>
<dbReference type="PROSITE" id="PS51774">
    <property type="entry name" value="NAB"/>
    <property type="match status" value="1"/>
</dbReference>
<dbReference type="AlphaFoldDB" id="A0A7J7GMB9"/>
<evidence type="ECO:0000313" key="6">
    <source>
        <dbReference type="Proteomes" id="UP000593564"/>
    </source>
</evidence>
<dbReference type="EMBL" id="JACBKZ010000009">
    <property type="protein sequence ID" value="KAF5941647.1"/>
    <property type="molecule type" value="Genomic_DNA"/>
</dbReference>
<sequence>MATTLHSESRRLYSWWWDSHNSPKNSKWLQENLKDMDAKVKAMIKLIEEVADSFARRAEMYYKKRPELMKLVEEFYRAYHALVERYDHTTGELRQADRTMAEAFSNQVPFVLSDDSPSGSSVHECKPHMPEMPHRYKHCLEKISKLESELSCAQEEIRCLNSVVLIETAKLKSAEEKCVLLETSNQSLWLETENLVKKIAMKD</sequence>
<dbReference type="PANTHER" id="PTHR32258:SF6">
    <property type="entry name" value="PROTEIN NETWORKED 1A"/>
    <property type="match status" value="1"/>
</dbReference>
<accession>A0A7J7GMB9</accession>
<dbReference type="Pfam" id="PF07765">
    <property type="entry name" value="KIP1"/>
    <property type="match status" value="1"/>
</dbReference>
<proteinExistence type="inferred from homology"/>